<dbReference type="GeneID" id="106819668"/>
<keyword evidence="5 9" id="KW-1133">Transmembrane helix</keyword>
<evidence type="ECO:0000313" key="10">
    <source>
        <dbReference type="Proteomes" id="UP000695022"/>
    </source>
</evidence>
<evidence type="ECO:0000256" key="8">
    <source>
        <dbReference type="ARBA" id="ARBA00023180"/>
    </source>
</evidence>
<evidence type="ECO:0000256" key="6">
    <source>
        <dbReference type="ARBA" id="ARBA00023034"/>
    </source>
</evidence>
<dbReference type="Proteomes" id="UP000695022">
    <property type="component" value="Unplaced"/>
</dbReference>
<reference evidence="11" key="1">
    <citation type="submission" date="2025-08" db="UniProtKB">
        <authorList>
            <consortium name="RefSeq"/>
        </authorList>
    </citation>
    <scope>IDENTIFICATION</scope>
</reference>
<dbReference type="Pfam" id="PF03567">
    <property type="entry name" value="Sulfotransfer_2"/>
    <property type="match status" value="1"/>
</dbReference>
<protein>
    <recommendedName>
        <fullName evidence="9">Carbohydrate sulfotransferase</fullName>
        <ecNumber evidence="9">2.8.2.-</ecNumber>
    </recommendedName>
</protein>
<dbReference type="InterPro" id="IPR005331">
    <property type="entry name" value="Sulfotransferase"/>
</dbReference>
<evidence type="ECO:0000256" key="5">
    <source>
        <dbReference type="ARBA" id="ARBA00022989"/>
    </source>
</evidence>
<evidence type="ECO:0000256" key="4">
    <source>
        <dbReference type="ARBA" id="ARBA00022692"/>
    </source>
</evidence>
<accession>A0ABM1F5N0</accession>
<evidence type="ECO:0000313" key="11">
    <source>
        <dbReference type="RefSeq" id="XP_014679751.1"/>
    </source>
</evidence>
<keyword evidence="7 9" id="KW-0472">Membrane</keyword>
<evidence type="ECO:0000256" key="2">
    <source>
        <dbReference type="ARBA" id="ARBA00006339"/>
    </source>
</evidence>
<comment type="similarity">
    <text evidence="2 9">Belongs to the sulfotransferase 2 family.</text>
</comment>
<dbReference type="InterPro" id="IPR018011">
    <property type="entry name" value="Carb_sulfotrans_8-10"/>
</dbReference>
<dbReference type="RefSeq" id="XP_014679751.1">
    <property type="nucleotide sequence ID" value="XM_014824265.1"/>
</dbReference>
<keyword evidence="4 9" id="KW-0812">Transmembrane</keyword>
<proteinExistence type="inferred from homology"/>
<dbReference type="PANTHER" id="PTHR12137">
    <property type="entry name" value="CARBOHYDRATE SULFOTRANSFERASE"/>
    <property type="match status" value="1"/>
</dbReference>
<keyword evidence="10" id="KW-1185">Reference proteome</keyword>
<dbReference type="EC" id="2.8.2.-" evidence="9"/>
<evidence type="ECO:0000256" key="3">
    <source>
        <dbReference type="ARBA" id="ARBA00022679"/>
    </source>
</evidence>
<keyword evidence="6 9" id="KW-0333">Golgi apparatus</keyword>
<evidence type="ECO:0000256" key="9">
    <source>
        <dbReference type="RuleBase" id="RU364020"/>
    </source>
</evidence>
<keyword evidence="8 9" id="KW-0325">Glycoprotein</keyword>
<keyword evidence="3 9" id="KW-0808">Transferase</keyword>
<gene>
    <name evidence="11" type="primary">LOC106819668</name>
</gene>
<evidence type="ECO:0000256" key="7">
    <source>
        <dbReference type="ARBA" id="ARBA00023136"/>
    </source>
</evidence>
<keyword evidence="9" id="KW-0119">Carbohydrate metabolism</keyword>
<evidence type="ECO:0000256" key="1">
    <source>
        <dbReference type="ARBA" id="ARBA00004323"/>
    </source>
</evidence>
<dbReference type="PANTHER" id="PTHR12137:SF54">
    <property type="entry name" value="CARBOHYDRATE SULFOTRANSFERASE"/>
    <property type="match status" value="1"/>
</dbReference>
<feature type="transmembrane region" description="Helical" evidence="9">
    <location>
        <begin position="21"/>
        <end position="40"/>
    </location>
</feature>
<comment type="subcellular location">
    <subcellularLocation>
        <location evidence="1 9">Golgi apparatus membrane</location>
        <topology evidence="1 9">Single-pass type II membrane protein</topology>
    </subcellularLocation>
</comment>
<name>A0ABM1F5N0_PRICU</name>
<sequence>MNHADLLPRAAATAANTKTRLYVVLTCLLTLSVLIHLNGFPYETPFDADRYVAPLAPPMRPAAPLADTVDNTLLAYIREQCDGLDRVMAEIPLSWKRMYLAPKYNLAYCTVPKIASTTWKRALVALGKAPPDGKVDMKQFDVLPRGFVHIDRNVGPYLRLASDVIEDKSKIATVLDSYTAFMFARHPFTRLLSAYRDKVADDADSPSYRRLLFPRLSDVRRRHADASPGPPLGRHSSIYIHFDYVGKYETLSDDSAELLRRTNLDDVIVFPERNASYKRATSSDDVTLMREFYGRVPLELGRRLYEKYELDFLIFNYTFPEDLFAR</sequence>
<keyword evidence="9" id="KW-0735">Signal-anchor</keyword>
<organism evidence="10 11">
    <name type="scientific">Priapulus caudatus</name>
    <name type="common">Priapulid worm</name>
    <dbReference type="NCBI Taxonomy" id="37621"/>
    <lineage>
        <taxon>Eukaryota</taxon>
        <taxon>Metazoa</taxon>
        <taxon>Ecdysozoa</taxon>
        <taxon>Scalidophora</taxon>
        <taxon>Priapulida</taxon>
        <taxon>Priapulimorpha</taxon>
        <taxon>Priapulimorphida</taxon>
        <taxon>Priapulidae</taxon>
        <taxon>Priapulus</taxon>
    </lineage>
</organism>